<keyword evidence="1" id="KW-0812">Transmembrane</keyword>
<name>A0AAE6EY39_STAAU</name>
<keyword evidence="1" id="KW-1133">Transmembrane helix</keyword>
<gene>
    <name evidence="2" type="ORF">E1948_02015</name>
</gene>
<dbReference type="RefSeq" id="WP_010956627.1">
    <property type="nucleotide sequence ID" value="NZ_BDZC01000010.1"/>
</dbReference>
<feature type="transmembrane region" description="Helical" evidence="1">
    <location>
        <begin position="40"/>
        <end position="58"/>
    </location>
</feature>
<accession>A0AAE6EY39</accession>
<protein>
    <submittedName>
        <fullName evidence="2">Uncharacterized protein</fullName>
    </submittedName>
</protein>
<evidence type="ECO:0000256" key="1">
    <source>
        <dbReference type="SAM" id="Phobius"/>
    </source>
</evidence>
<evidence type="ECO:0000313" key="2">
    <source>
        <dbReference type="EMBL" id="QCT56271.1"/>
    </source>
</evidence>
<organism evidence="2">
    <name type="scientific">Staphylococcus aureus</name>
    <dbReference type="NCBI Taxonomy" id="1280"/>
    <lineage>
        <taxon>Bacteria</taxon>
        <taxon>Bacillati</taxon>
        <taxon>Bacillota</taxon>
        <taxon>Bacilli</taxon>
        <taxon>Bacillales</taxon>
        <taxon>Staphylococcaceae</taxon>
        <taxon>Staphylococcus</taxon>
    </lineage>
</organism>
<dbReference type="EMBL" id="CP038850">
    <property type="protein sequence ID" value="QCT56271.1"/>
    <property type="molecule type" value="Genomic_DNA"/>
</dbReference>
<sequence length="61" mass="6841">MVRLVWATSCDEMMGVISVEIGVPISLCWGSAVNYYQYKIVEPTIWILCPGIGFLFLLNSI</sequence>
<reference evidence="2" key="1">
    <citation type="submission" date="2019-04" db="EMBL/GenBank/DDBJ databases">
        <title>Whole-genome sequencing of local methicillin-resistant S. aureus strain Lr2.</title>
        <authorList>
            <person name="Ullah N."/>
            <person name="Ali A."/>
        </authorList>
    </citation>
    <scope>NUCLEOTIDE SEQUENCE [LARGE SCALE GENOMIC DNA]</scope>
    <source>
        <strain evidence="2">Lr2</strain>
    </source>
</reference>
<proteinExistence type="predicted"/>
<dbReference type="AlphaFoldDB" id="A0AAE6EY39"/>
<keyword evidence="1" id="KW-0472">Membrane</keyword>